<accession>A0ABV6C1N9</accession>
<keyword evidence="3" id="KW-1185">Reference proteome</keyword>
<dbReference type="EMBL" id="JBHLYQ010000007">
    <property type="protein sequence ID" value="MFC0080867.1"/>
    <property type="molecule type" value="Genomic_DNA"/>
</dbReference>
<dbReference type="InterPro" id="IPR005025">
    <property type="entry name" value="FMN_Rdtase-like_dom"/>
</dbReference>
<dbReference type="PANTHER" id="PTHR30543:SF21">
    <property type="entry name" value="NAD(P)H-DEPENDENT FMN REDUCTASE LOT6"/>
    <property type="match status" value="1"/>
</dbReference>
<evidence type="ECO:0000313" key="3">
    <source>
        <dbReference type="Proteomes" id="UP001589788"/>
    </source>
</evidence>
<dbReference type="Proteomes" id="UP001589788">
    <property type="component" value="Unassembled WGS sequence"/>
</dbReference>
<evidence type="ECO:0000259" key="1">
    <source>
        <dbReference type="Pfam" id="PF03358"/>
    </source>
</evidence>
<dbReference type="EC" id="1.-.-.-" evidence="2"/>
<sequence length="210" mass="22612">MPAQNPSPGTFPSTATPGRPLLEVVVGSTRPGRVGLPVAHWFVDLARAHGGFDVELVDLAEVDLPLFDEPEHPRFGRYAHPHTRAWSARVQRADAFVLVVQEYNHSFGAALKNALDYLHAEWAYKPVGFVSYGGVAAGTRAVQALKPVLAALRMLPVPDAVAIPFVDRWLTPEGTFEPEPALAASAKPMLDELARLVTQLAPLRAEAAAG</sequence>
<name>A0ABV6C1N9_9ACTN</name>
<dbReference type="SUPFAM" id="SSF52218">
    <property type="entry name" value="Flavoproteins"/>
    <property type="match status" value="1"/>
</dbReference>
<dbReference type="GO" id="GO:0016491">
    <property type="term" value="F:oxidoreductase activity"/>
    <property type="evidence" value="ECO:0007669"/>
    <property type="project" value="UniProtKB-KW"/>
</dbReference>
<dbReference type="RefSeq" id="WP_377787527.1">
    <property type="nucleotide sequence ID" value="NZ_JBHLYQ010000007.1"/>
</dbReference>
<dbReference type="Gene3D" id="3.40.50.360">
    <property type="match status" value="1"/>
</dbReference>
<dbReference type="PANTHER" id="PTHR30543">
    <property type="entry name" value="CHROMATE REDUCTASE"/>
    <property type="match status" value="1"/>
</dbReference>
<dbReference type="InterPro" id="IPR050712">
    <property type="entry name" value="NAD(P)H-dep_reductase"/>
</dbReference>
<organism evidence="2 3">
    <name type="scientific">Aciditerrimonas ferrireducens</name>
    <dbReference type="NCBI Taxonomy" id="667306"/>
    <lineage>
        <taxon>Bacteria</taxon>
        <taxon>Bacillati</taxon>
        <taxon>Actinomycetota</taxon>
        <taxon>Acidimicrobiia</taxon>
        <taxon>Acidimicrobiales</taxon>
        <taxon>Acidimicrobiaceae</taxon>
        <taxon>Aciditerrimonas</taxon>
    </lineage>
</organism>
<dbReference type="InterPro" id="IPR029039">
    <property type="entry name" value="Flavoprotein-like_sf"/>
</dbReference>
<gene>
    <name evidence="2" type="ORF">ACFFRE_01680</name>
</gene>
<protein>
    <submittedName>
        <fullName evidence="2">NADPH-dependent FMN reductase</fullName>
        <ecNumber evidence="2">1.-.-.-</ecNumber>
    </submittedName>
</protein>
<keyword evidence="2" id="KW-0560">Oxidoreductase</keyword>
<feature type="domain" description="NADPH-dependent FMN reductase-like" evidence="1">
    <location>
        <begin position="24"/>
        <end position="165"/>
    </location>
</feature>
<dbReference type="Pfam" id="PF03358">
    <property type="entry name" value="FMN_red"/>
    <property type="match status" value="1"/>
</dbReference>
<evidence type="ECO:0000313" key="2">
    <source>
        <dbReference type="EMBL" id="MFC0080867.1"/>
    </source>
</evidence>
<reference evidence="2 3" key="1">
    <citation type="submission" date="2024-09" db="EMBL/GenBank/DDBJ databases">
        <authorList>
            <person name="Sun Q."/>
            <person name="Mori K."/>
        </authorList>
    </citation>
    <scope>NUCLEOTIDE SEQUENCE [LARGE SCALE GENOMIC DNA]</scope>
    <source>
        <strain evidence="2 3">JCM 15389</strain>
    </source>
</reference>
<proteinExistence type="predicted"/>
<comment type="caution">
    <text evidence="2">The sequence shown here is derived from an EMBL/GenBank/DDBJ whole genome shotgun (WGS) entry which is preliminary data.</text>
</comment>